<evidence type="ECO:0000256" key="2">
    <source>
        <dbReference type="ARBA" id="ARBA00022490"/>
    </source>
</evidence>
<dbReference type="Pfam" id="PF00248">
    <property type="entry name" value="Aldo_ket_red"/>
    <property type="match status" value="1"/>
</dbReference>
<accession>A0A8H6A1C9</accession>
<comment type="catalytic activity">
    <reaction evidence="4">
        <text>pyridoxine + NADP(+) = pyridoxal + NADPH + H(+)</text>
        <dbReference type="Rhea" id="RHEA:16129"/>
        <dbReference type="ChEBI" id="CHEBI:15378"/>
        <dbReference type="ChEBI" id="CHEBI:16709"/>
        <dbReference type="ChEBI" id="CHEBI:17310"/>
        <dbReference type="ChEBI" id="CHEBI:57783"/>
        <dbReference type="ChEBI" id="CHEBI:58349"/>
        <dbReference type="EC" id="1.1.1.65"/>
    </reaction>
</comment>
<dbReference type="PANTHER" id="PTHR43625">
    <property type="entry name" value="AFLATOXIN B1 ALDEHYDE REDUCTASE"/>
    <property type="match status" value="1"/>
</dbReference>
<sequence length="302" mass="32975">MTWVPQPPPQEQCFEALNTALAAGSNFWNAGELYGTPEYNSLHLLSQYFARYPENAEKVVLSIKGGLKRGELTPDGSEANIRRSVDECLRLLGGRKKIDIFECARQDPTTTVEQTVGVLARLVEEGKIGAIGLSEVDAETIRRAHKVHPIAAVEVELSLFDITILQNDVAKVCAELNIPIVAYSPLGRGVLAGAFTKAADIPEGDFRRTLPKFQDDAMKQNIKLVNEVNDLASRKGVAPVQIAIAWVLTLSDRPDMPTIIPIPGGTTSAKVTQNLQSPRLTDAEMAEIDAILKQNEVFGARY</sequence>
<dbReference type="CDD" id="cd19077">
    <property type="entry name" value="AKR_AKR8A1-2"/>
    <property type="match status" value="1"/>
</dbReference>
<dbReference type="SUPFAM" id="SSF51430">
    <property type="entry name" value="NAD(P)-linked oxidoreductase"/>
    <property type="match status" value="1"/>
</dbReference>
<evidence type="ECO:0000256" key="6">
    <source>
        <dbReference type="ARBA" id="ARBA00066653"/>
    </source>
</evidence>
<evidence type="ECO:0000256" key="1">
    <source>
        <dbReference type="ARBA" id="ARBA00004496"/>
    </source>
</evidence>
<comment type="caution">
    <text evidence="8">The sequence shown here is derived from an EMBL/GenBank/DDBJ whole genome shotgun (WGS) entry which is preliminary data.</text>
</comment>
<evidence type="ECO:0000256" key="3">
    <source>
        <dbReference type="ARBA" id="ARBA00023002"/>
    </source>
</evidence>
<dbReference type="InterPro" id="IPR023210">
    <property type="entry name" value="NADP_OxRdtase_dom"/>
</dbReference>
<evidence type="ECO:0000259" key="7">
    <source>
        <dbReference type="Pfam" id="PF00248"/>
    </source>
</evidence>
<dbReference type="EMBL" id="SPNV01000116">
    <property type="protein sequence ID" value="KAF5860873.1"/>
    <property type="molecule type" value="Genomic_DNA"/>
</dbReference>
<dbReference type="GO" id="GO:0005737">
    <property type="term" value="C:cytoplasm"/>
    <property type="evidence" value="ECO:0007669"/>
    <property type="project" value="UniProtKB-SubCell"/>
</dbReference>
<dbReference type="InterPro" id="IPR036812">
    <property type="entry name" value="NAD(P)_OxRdtase_dom_sf"/>
</dbReference>
<evidence type="ECO:0000313" key="9">
    <source>
        <dbReference type="Proteomes" id="UP000541154"/>
    </source>
</evidence>
<keyword evidence="2" id="KW-0963">Cytoplasm</keyword>
<organism evidence="8 9">
    <name type="scientific">Petromyces alliaceus</name>
    <name type="common">Aspergillus alliaceus</name>
    <dbReference type="NCBI Taxonomy" id="209559"/>
    <lineage>
        <taxon>Eukaryota</taxon>
        <taxon>Fungi</taxon>
        <taxon>Dikarya</taxon>
        <taxon>Ascomycota</taxon>
        <taxon>Pezizomycotina</taxon>
        <taxon>Eurotiomycetes</taxon>
        <taxon>Eurotiomycetidae</taxon>
        <taxon>Eurotiales</taxon>
        <taxon>Aspergillaceae</taxon>
        <taxon>Aspergillus</taxon>
        <taxon>Aspergillus subgen. Circumdati</taxon>
    </lineage>
</organism>
<protein>
    <recommendedName>
        <fullName evidence="6">pyridoxine 4-dehydrogenase</fullName>
        <ecNumber evidence="6">1.1.1.65</ecNumber>
    </recommendedName>
</protein>
<dbReference type="PANTHER" id="PTHR43625:SF78">
    <property type="entry name" value="PYRIDOXAL REDUCTASE-RELATED"/>
    <property type="match status" value="1"/>
</dbReference>
<keyword evidence="3" id="KW-0560">Oxidoreductase</keyword>
<dbReference type="EC" id="1.1.1.65" evidence="6"/>
<dbReference type="GO" id="GO:0050236">
    <property type="term" value="F:pyridoxine 4-dehydrogenase (NADP+) activity"/>
    <property type="evidence" value="ECO:0007669"/>
    <property type="project" value="UniProtKB-EC"/>
</dbReference>
<name>A0A8H6A1C9_PETAA</name>
<reference evidence="8 9" key="1">
    <citation type="submission" date="2019-04" db="EMBL/GenBank/DDBJ databases">
        <title>Aspergillus burnettii sp. nov., novel species from soil in southeast Queensland.</title>
        <authorList>
            <person name="Gilchrist C.L.M."/>
            <person name="Pitt J.I."/>
            <person name="Lange L."/>
            <person name="Lacey H.J."/>
            <person name="Vuong D."/>
            <person name="Midgley D.J."/>
            <person name="Greenfield P."/>
            <person name="Bradbury M."/>
            <person name="Lacey E."/>
            <person name="Busk P.K."/>
            <person name="Pilgaard B."/>
            <person name="Chooi Y.H."/>
            <person name="Piggott A.M."/>
        </authorList>
    </citation>
    <scope>NUCLEOTIDE SEQUENCE [LARGE SCALE GENOMIC DNA]</scope>
    <source>
        <strain evidence="8 9">FRR 5400</strain>
    </source>
</reference>
<evidence type="ECO:0000256" key="4">
    <source>
        <dbReference type="ARBA" id="ARBA00050988"/>
    </source>
</evidence>
<dbReference type="Gene3D" id="3.20.20.100">
    <property type="entry name" value="NADP-dependent oxidoreductase domain"/>
    <property type="match status" value="1"/>
</dbReference>
<gene>
    <name evidence="8" type="primary">PLR1_1</name>
    <name evidence="8" type="ORF">ETB97_000964</name>
</gene>
<dbReference type="Proteomes" id="UP000541154">
    <property type="component" value="Unassembled WGS sequence"/>
</dbReference>
<dbReference type="InterPro" id="IPR050791">
    <property type="entry name" value="Aldo-Keto_reductase"/>
</dbReference>
<evidence type="ECO:0000313" key="8">
    <source>
        <dbReference type="EMBL" id="KAF5860873.1"/>
    </source>
</evidence>
<feature type="domain" description="NADP-dependent oxidoreductase" evidence="7">
    <location>
        <begin position="6"/>
        <end position="292"/>
    </location>
</feature>
<dbReference type="FunFam" id="3.20.20.100:FF:000051">
    <property type="entry name" value="Putative pyridoxal reductase (AKR8)"/>
    <property type="match status" value="1"/>
</dbReference>
<proteinExistence type="predicted"/>
<comment type="function">
    <text evidence="5">Catalyzes the reduction of pyridoxal (PL) with NADPH and oxidation of pyridoxine (PN) with NADP(+).</text>
</comment>
<keyword evidence="9" id="KW-1185">Reference proteome</keyword>
<comment type="subcellular location">
    <subcellularLocation>
        <location evidence="1">Cytoplasm</location>
    </subcellularLocation>
</comment>
<evidence type="ECO:0000256" key="5">
    <source>
        <dbReference type="ARBA" id="ARBA00055794"/>
    </source>
</evidence>
<dbReference type="AlphaFoldDB" id="A0A8H6A1C9"/>